<reference evidence="2 3" key="1">
    <citation type="journal article" date="2016" name="Syst. Appl. Microbiol.">
        <title>Pararhizobium polonicum sp. nov. isolated from tumors on stone fruit rootstocks.</title>
        <authorList>
            <person name="Pulawska J."/>
            <person name="Kuzmanovic N."/>
            <person name="Willems A."/>
            <person name="Pothier J.F."/>
        </authorList>
    </citation>
    <scope>NUCLEOTIDE SEQUENCE [LARGE SCALE GENOMIC DNA]</scope>
    <source>
        <strain evidence="2 3">F5.1</strain>
    </source>
</reference>
<dbReference type="STRING" id="1612624.ADU59_04980"/>
<dbReference type="PATRIC" id="fig|1612624.7.peg.1040"/>
<dbReference type="EMBL" id="LGLV01000004">
    <property type="protein sequence ID" value="OBZ97043.1"/>
    <property type="molecule type" value="Genomic_DNA"/>
</dbReference>
<dbReference type="InterPro" id="IPR000792">
    <property type="entry name" value="Tscrpt_reg_LuxR_C"/>
</dbReference>
<dbReference type="SUPFAM" id="SSF46894">
    <property type="entry name" value="C-terminal effector domain of the bipartite response regulators"/>
    <property type="match status" value="1"/>
</dbReference>
<accession>A0A1C7P720</accession>
<dbReference type="Gene3D" id="1.10.10.10">
    <property type="entry name" value="Winged helix-like DNA-binding domain superfamily/Winged helix DNA-binding domain"/>
    <property type="match status" value="1"/>
</dbReference>
<sequence>MRVDAELLSQALDRVQTAVFEPSLWLPTIEAIGRASGALGANIMEPAGRGAFGAALSTENLDGLLEGYVREDWGTRDFRAQLLPPLLRAGVVLEANYVSREQFDHHEYYKFMRKYGVGDSVLMNISSATDELYFVLQNSVAEDSPQPDDMPHFHAIRTRLQTALQLAQHIDASRVMGMAAAFETSNIGCIFFNRKGLVTLTNPKADALFTGDLRISRGEVRAFSAAETARFNRELKIAIQAPGQSIDALSAVRLSRPGKRPLIARFERFGTHLADVFSHSCAMALIEDPDEDVQLKPETLMALFDLTPAETRISLLVASGMSAVDIACRHGIGYETVRSHIRSIFRKTDTGRQSELSALFGRIRL</sequence>
<dbReference type="GO" id="GO:0006355">
    <property type="term" value="P:regulation of DNA-templated transcription"/>
    <property type="evidence" value="ECO:0007669"/>
    <property type="project" value="InterPro"/>
</dbReference>
<dbReference type="CDD" id="cd06170">
    <property type="entry name" value="LuxR_C_like"/>
    <property type="match status" value="1"/>
</dbReference>
<organism evidence="2 3">
    <name type="scientific">Pararhizobium polonicum</name>
    <dbReference type="NCBI Taxonomy" id="1612624"/>
    <lineage>
        <taxon>Bacteria</taxon>
        <taxon>Pseudomonadati</taxon>
        <taxon>Pseudomonadota</taxon>
        <taxon>Alphaproteobacteria</taxon>
        <taxon>Hyphomicrobiales</taxon>
        <taxon>Rhizobiaceae</taxon>
        <taxon>Rhizobium/Agrobacterium group</taxon>
        <taxon>Pararhizobium</taxon>
    </lineage>
</organism>
<dbReference type="OrthoDB" id="7444822at2"/>
<dbReference type="GO" id="GO:0003677">
    <property type="term" value="F:DNA binding"/>
    <property type="evidence" value="ECO:0007669"/>
    <property type="project" value="InterPro"/>
</dbReference>
<keyword evidence="3" id="KW-1185">Reference proteome</keyword>
<name>A0A1C7P720_9HYPH</name>
<protein>
    <recommendedName>
        <fullName evidence="1">HTH luxR-type domain-containing protein</fullName>
    </recommendedName>
</protein>
<dbReference type="PROSITE" id="PS50043">
    <property type="entry name" value="HTH_LUXR_2"/>
    <property type="match status" value="1"/>
</dbReference>
<dbReference type="InterPro" id="IPR036388">
    <property type="entry name" value="WH-like_DNA-bd_sf"/>
</dbReference>
<evidence type="ECO:0000259" key="1">
    <source>
        <dbReference type="PROSITE" id="PS50043"/>
    </source>
</evidence>
<evidence type="ECO:0000313" key="3">
    <source>
        <dbReference type="Proteomes" id="UP000093111"/>
    </source>
</evidence>
<dbReference type="SMART" id="SM00421">
    <property type="entry name" value="HTH_LUXR"/>
    <property type="match status" value="1"/>
</dbReference>
<dbReference type="RefSeq" id="WP_068952211.1">
    <property type="nucleotide sequence ID" value="NZ_LGLV01000004.1"/>
</dbReference>
<feature type="domain" description="HTH luxR-type" evidence="1">
    <location>
        <begin position="299"/>
        <end position="364"/>
    </location>
</feature>
<dbReference type="PRINTS" id="PR00038">
    <property type="entry name" value="HTHLUXR"/>
</dbReference>
<dbReference type="Proteomes" id="UP000093111">
    <property type="component" value="Unassembled WGS sequence"/>
</dbReference>
<comment type="caution">
    <text evidence="2">The sequence shown here is derived from an EMBL/GenBank/DDBJ whole genome shotgun (WGS) entry which is preliminary data.</text>
</comment>
<dbReference type="AlphaFoldDB" id="A0A1C7P720"/>
<dbReference type="InterPro" id="IPR016032">
    <property type="entry name" value="Sig_transdc_resp-reg_C-effctor"/>
</dbReference>
<proteinExistence type="predicted"/>
<evidence type="ECO:0000313" key="2">
    <source>
        <dbReference type="EMBL" id="OBZ97043.1"/>
    </source>
</evidence>
<gene>
    <name evidence="2" type="ORF">ADU59_04980</name>
</gene>